<name>A0A543KM25_9MICO</name>
<evidence type="ECO:0000256" key="1">
    <source>
        <dbReference type="SAM" id="MobiDB-lite"/>
    </source>
</evidence>
<reference evidence="3 4" key="1">
    <citation type="submission" date="2019-06" db="EMBL/GenBank/DDBJ databases">
        <title>Sequencing the genomes of 1000 actinobacteria strains.</title>
        <authorList>
            <person name="Klenk H.-P."/>
        </authorList>
    </citation>
    <scope>NUCLEOTIDE SEQUENCE [LARGE SCALE GENOMIC DNA]</scope>
    <source>
        <strain evidence="3 4">DSM 12362</strain>
    </source>
</reference>
<proteinExistence type="predicted"/>
<dbReference type="AlphaFoldDB" id="A0A543KM25"/>
<protein>
    <submittedName>
        <fullName evidence="3">Uncharacterized protein</fullName>
    </submittedName>
</protein>
<evidence type="ECO:0000313" key="4">
    <source>
        <dbReference type="Proteomes" id="UP000315133"/>
    </source>
</evidence>
<comment type="caution">
    <text evidence="3">The sequence shown here is derived from an EMBL/GenBank/DDBJ whole genome shotgun (WGS) entry which is preliminary data.</text>
</comment>
<feature type="region of interest" description="Disordered" evidence="1">
    <location>
        <begin position="66"/>
        <end position="89"/>
    </location>
</feature>
<sequence>MMAPTTEDLRSVLRGMADDQPAPAPRDLLADLRAERSRRRRHRAALAGAAAVAAVVVGVSGMQLLGGDEAPPPADGTGSTTDVTPVPLPPGEDVSLEATWTGDVPARGEAVLGVYREASWAEYDSPGWPDPPLNPPGHGEDAVVLDPTSAAGPAPGGTARSATVTLTSDSELELWRGIPGGLEVEVDGVRITADGDAWQDADAELRDGVWTAFAPGQRRTLALPGDVLPGPGETRTVTVTVVPRAGDSHWQVAVLATAGVPAALEPVDRTDLPAFAADLPEWHAGHRLAAAWTVPSTGVGTRLALPDDLTEGNPTTWVLVCPSPGSTGMVATARVVVDGAEVERTCVPDPAVALTALLEPTAFASLPDLGPGSSVQVAVLAVEGEEAVVATYVPVPYEDFDLAAARAPLAGDPMAAVRGEVVVDRVLDPSGLSDGAVQDVPLDEGTVGVQVTTEGAGRLRLLVDGAPAEGWGVDQEGWWTSWTEDRARSCPWPGCRDSTGPRSCGSRSRATPPAASRSRC</sequence>
<gene>
    <name evidence="3" type="ORF">FB476_0978</name>
</gene>
<dbReference type="Proteomes" id="UP000315133">
    <property type="component" value="Unassembled WGS sequence"/>
</dbReference>
<keyword evidence="2" id="KW-0812">Transmembrane</keyword>
<feature type="region of interest" description="Disordered" evidence="1">
    <location>
        <begin position="489"/>
        <end position="520"/>
    </location>
</feature>
<keyword evidence="4" id="KW-1185">Reference proteome</keyword>
<feature type="transmembrane region" description="Helical" evidence="2">
    <location>
        <begin position="44"/>
        <end position="65"/>
    </location>
</feature>
<keyword evidence="2" id="KW-1133">Transmembrane helix</keyword>
<keyword evidence="2" id="KW-0472">Membrane</keyword>
<accession>A0A543KM25</accession>
<evidence type="ECO:0000313" key="3">
    <source>
        <dbReference type="EMBL" id="TQM96118.1"/>
    </source>
</evidence>
<organism evidence="3 4">
    <name type="scientific">Ornithinimicrobium humiphilum</name>
    <dbReference type="NCBI Taxonomy" id="125288"/>
    <lineage>
        <taxon>Bacteria</taxon>
        <taxon>Bacillati</taxon>
        <taxon>Actinomycetota</taxon>
        <taxon>Actinomycetes</taxon>
        <taxon>Micrococcales</taxon>
        <taxon>Ornithinimicrobiaceae</taxon>
        <taxon>Ornithinimicrobium</taxon>
    </lineage>
</organism>
<dbReference type="EMBL" id="VFPU01000001">
    <property type="protein sequence ID" value="TQM96118.1"/>
    <property type="molecule type" value="Genomic_DNA"/>
</dbReference>
<evidence type="ECO:0000256" key="2">
    <source>
        <dbReference type="SAM" id="Phobius"/>
    </source>
</evidence>
<feature type="region of interest" description="Disordered" evidence="1">
    <location>
        <begin position="1"/>
        <end position="26"/>
    </location>
</feature>